<evidence type="ECO:0000313" key="2">
    <source>
        <dbReference type="EMBL" id="MPC23058.1"/>
    </source>
</evidence>
<sequence length="148" mass="16572">MFEMDCPQKEKRKTKGKVYGCMVVGVAGVEEGNKEEEEEEEEEEKEEEEVAEEAEGTRCRSSSSGQVTGGCHVWNRLNDSWRPVWEHRRGGGGVGRRARLQVTRLLFLGFDAGVNTSLKERLVRQTPVRSDADPTVTGCRAARPHGPR</sequence>
<feature type="region of interest" description="Disordered" evidence="1">
    <location>
        <begin position="30"/>
        <end position="67"/>
    </location>
</feature>
<comment type="caution">
    <text evidence="2">The sequence shown here is derived from an EMBL/GenBank/DDBJ whole genome shotgun (WGS) entry which is preliminary data.</text>
</comment>
<feature type="compositionally biased region" description="Acidic residues" evidence="1">
    <location>
        <begin position="33"/>
        <end position="54"/>
    </location>
</feature>
<name>A0A5B7DNM6_PORTR</name>
<evidence type="ECO:0000256" key="1">
    <source>
        <dbReference type="SAM" id="MobiDB-lite"/>
    </source>
</evidence>
<proteinExistence type="predicted"/>
<dbReference type="EMBL" id="VSRR010001161">
    <property type="protein sequence ID" value="MPC23058.1"/>
    <property type="molecule type" value="Genomic_DNA"/>
</dbReference>
<organism evidence="2 3">
    <name type="scientific">Portunus trituberculatus</name>
    <name type="common">Swimming crab</name>
    <name type="synonym">Neptunus trituberculatus</name>
    <dbReference type="NCBI Taxonomy" id="210409"/>
    <lineage>
        <taxon>Eukaryota</taxon>
        <taxon>Metazoa</taxon>
        <taxon>Ecdysozoa</taxon>
        <taxon>Arthropoda</taxon>
        <taxon>Crustacea</taxon>
        <taxon>Multicrustacea</taxon>
        <taxon>Malacostraca</taxon>
        <taxon>Eumalacostraca</taxon>
        <taxon>Eucarida</taxon>
        <taxon>Decapoda</taxon>
        <taxon>Pleocyemata</taxon>
        <taxon>Brachyura</taxon>
        <taxon>Eubrachyura</taxon>
        <taxon>Portunoidea</taxon>
        <taxon>Portunidae</taxon>
        <taxon>Portuninae</taxon>
        <taxon>Portunus</taxon>
    </lineage>
</organism>
<reference evidence="2 3" key="1">
    <citation type="submission" date="2019-05" db="EMBL/GenBank/DDBJ databases">
        <title>Another draft genome of Portunus trituberculatus and its Hox gene families provides insights of decapod evolution.</title>
        <authorList>
            <person name="Jeong J.-H."/>
            <person name="Song I."/>
            <person name="Kim S."/>
            <person name="Choi T."/>
            <person name="Kim D."/>
            <person name="Ryu S."/>
            <person name="Kim W."/>
        </authorList>
    </citation>
    <scope>NUCLEOTIDE SEQUENCE [LARGE SCALE GENOMIC DNA]</scope>
    <source>
        <tissue evidence="2">Muscle</tissue>
    </source>
</reference>
<accession>A0A5B7DNM6</accession>
<keyword evidence="3" id="KW-1185">Reference proteome</keyword>
<dbReference type="AlphaFoldDB" id="A0A5B7DNM6"/>
<dbReference type="Proteomes" id="UP000324222">
    <property type="component" value="Unassembled WGS sequence"/>
</dbReference>
<evidence type="ECO:0000313" key="3">
    <source>
        <dbReference type="Proteomes" id="UP000324222"/>
    </source>
</evidence>
<protein>
    <submittedName>
        <fullName evidence="2">Uncharacterized protein</fullName>
    </submittedName>
</protein>
<feature type="region of interest" description="Disordered" evidence="1">
    <location>
        <begin position="129"/>
        <end position="148"/>
    </location>
</feature>
<gene>
    <name evidence="2" type="ORF">E2C01_016095</name>
</gene>